<organism evidence="4 6">
    <name type="scientific">Morganella morganii</name>
    <name type="common">Proteus morganii</name>
    <dbReference type="NCBI Taxonomy" id="582"/>
    <lineage>
        <taxon>Bacteria</taxon>
        <taxon>Pseudomonadati</taxon>
        <taxon>Pseudomonadota</taxon>
        <taxon>Gammaproteobacteria</taxon>
        <taxon>Enterobacterales</taxon>
        <taxon>Morganellaceae</taxon>
        <taxon>Morganella</taxon>
    </lineage>
</organism>
<dbReference type="PANTHER" id="PTHR34875">
    <property type="entry name" value="UPF0237 PROTEIN MJ1558"/>
    <property type="match status" value="1"/>
</dbReference>
<reference evidence="3" key="1">
    <citation type="submission" date="2017-12" db="EMBL/GenBank/DDBJ databases">
        <title>Genome sequencing and analysis.</title>
        <authorList>
            <person name="Huang Y.-T."/>
        </authorList>
    </citation>
    <scope>NUCLEOTIDE SEQUENCE</scope>
    <source>
        <strain evidence="3">VGH116</strain>
    </source>
</reference>
<dbReference type="STRING" id="582.AL531_08180"/>
<dbReference type="Proteomes" id="UP000244682">
    <property type="component" value="Chromosome"/>
</dbReference>
<dbReference type="Proteomes" id="UP000650477">
    <property type="component" value="Unassembled WGS sequence"/>
</dbReference>
<evidence type="ECO:0000313" key="5">
    <source>
        <dbReference type="Proteomes" id="UP000244682"/>
    </source>
</evidence>
<evidence type="ECO:0000313" key="6">
    <source>
        <dbReference type="Proteomes" id="UP001182247"/>
    </source>
</evidence>
<protein>
    <recommendedName>
        <fullName evidence="1">Glycine cleavage system transcriptional repressor</fullName>
    </recommendedName>
</protein>
<reference evidence="4" key="3">
    <citation type="submission" date="2023-02" db="EMBL/GenBank/DDBJ databases">
        <title>Detection, antimicrobial susceptibility and genomic characterization of NDM-producing species of Morganellaceae, Yersiniaceae, and Enterobacteriaceae other than Klebsiella.</title>
        <authorList>
            <person name="Camargo C.H."/>
            <person name="Sacchi C.T."/>
            <person name="Campos K.R."/>
        </authorList>
    </citation>
    <scope>NUCLEOTIDE SEQUENCE</scope>
    <source>
        <strain evidence="4">1189_21</strain>
    </source>
</reference>
<dbReference type="Gene3D" id="3.30.70.260">
    <property type="match status" value="2"/>
</dbReference>
<dbReference type="PANTHER" id="PTHR34875:SF5">
    <property type="entry name" value="GLYCINE CLEAVAGE SYSTEM TRANSCRIPTIONAL REPRESSOR"/>
    <property type="match status" value="1"/>
</dbReference>
<accession>A0A0A5SLP7</accession>
<dbReference type="InterPro" id="IPR050990">
    <property type="entry name" value="UPF0237/GcvR_regulator"/>
</dbReference>
<dbReference type="InterPro" id="IPR016867">
    <property type="entry name" value="GcvR"/>
</dbReference>
<keyword evidence="1" id="KW-0804">Transcription</keyword>
<dbReference type="PIRSF" id="PIRSF028103">
    <property type="entry name" value="GcvR"/>
    <property type="match status" value="1"/>
</dbReference>
<dbReference type="OrthoDB" id="5814713at2"/>
<dbReference type="FunFam" id="3.30.70.260:FF:000005">
    <property type="entry name" value="Glycine cleavage system transcriptional repressor"/>
    <property type="match status" value="1"/>
</dbReference>
<evidence type="ECO:0000256" key="1">
    <source>
        <dbReference type="PIRNR" id="PIRNR028103"/>
    </source>
</evidence>
<evidence type="ECO:0000313" key="4">
    <source>
        <dbReference type="EMBL" id="MDS0898523.1"/>
    </source>
</evidence>
<sequence>MPQRDQQYLVITALGRDRAGIVNAITRHAGECDCNIEDSRLAIFGEEFTFIMMLSGSWNAIAMLEATLPVLAAELDLLTVMKRTQRGHQPAATTGVSAQVTVPDAAGLVERFTNLFMRLDYTLAELVSKTRPEDDTDAVLLEIQITAHHPTGENNAVLQQQFYRLCAELQAEGTITLMNH</sequence>
<dbReference type="AlphaFoldDB" id="A0A0A5SLP7"/>
<keyword evidence="1" id="KW-0678">Repressor</keyword>
<dbReference type="SUPFAM" id="SSF55021">
    <property type="entry name" value="ACT-like"/>
    <property type="match status" value="2"/>
</dbReference>
<dbReference type="Pfam" id="PF13740">
    <property type="entry name" value="ACT_6"/>
    <property type="match status" value="1"/>
</dbReference>
<proteinExistence type="predicted"/>
<name>A0A0A5SLP7_MORMO</name>
<evidence type="ECO:0000313" key="2">
    <source>
        <dbReference type="EMBL" id="AWC94857.1"/>
    </source>
</evidence>
<dbReference type="EMBL" id="CP028956">
    <property type="protein sequence ID" value="AWC94857.1"/>
    <property type="molecule type" value="Genomic_DNA"/>
</dbReference>
<evidence type="ECO:0000313" key="3">
    <source>
        <dbReference type="EMBL" id="MBE8611911.1"/>
    </source>
</evidence>
<dbReference type="RefSeq" id="WP_004235282.1">
    <property type="nucleotide sequence ID" value="NZ_ABGYJJ040000001.1"/>
</dbReference>
<dbReference type="CDD" id="cd04893">
    <property type="entry name" value="ACT_GcvR_1"/>
    <property type="match status" value="1"/>
</dbReference>
<dbReference type="GO" id="GO:0006355">
    <property type="term" value="P:regulation of DNA-templated transcription"/>
    <property type="evidence" value="ECO:0007669"/>
    <property type="project" value="UniProtKB-UniRule"/>
</dbReference>
<dbReference type="GeneID" id="93360207"/>
<dbReference type="EMBL" id="JAPKIY010000017">
    <property type="protein sequence ID" value="MDS0898523.1"/>
    <property type="molecule type" value="Genomic_DNA"/>
</dbReference>
<dbReference type="EMBL" id="PKLF01000004">
    <property type="protein sequence ID" value="MBE8611911.1"/>
    <property type="molecule type" value="Genomic_DNA"/>
</dbReference>
<dbReference type="InterPro" id="IPR045865">
    <property type="entry name" value="ACT-like_dom_sf"/>
</dbReference>
<reference evidence="2 5" key="2">
    <citation type="submission" date="2018-04" db="EMBL/GenBank/DDBJ databases">
        <title>Whole genome sequencing of Morganella morganii AR_0133.</title>
        <authorList>
            <person name="Conlan S."/>
            <person name="Thomas P.J."/>
            <person name="Mullikin J."/>
            <person name="Frank K.M."/>
            <person name="Segre J.A."/>
        </authorList>
    </citation>
    <scope>NUCLEOTIDE SEQUENCE [LARGE SCALE GENOMIC DNA]</scope>
    <source>
        <strain evidence="2 5">AR_0133</strain>
    </source>
</reference>
<keyword evidence="1" id="KW-0963">Cytoplasm</keyword>
<dbReference type="Proteomes" id="UP001182247">
    <property type="component" value="Unassembled WGS sequence"/>
</dbReference>
<gene>
    <name evidence="4" type="primary">gcvR</name>
    <name evidence="2" type="ORF">AM380_15020</name>
    <name evidence="3" type="ORF">CYG68_05700</name>
    <name evidence="4" type="ORF">OSC06_11115</name>
</gene>
<dbReference type="GO" id="GO:0005737">
    <property type="term" value="C:cytoplasm"/>
    <property type="evidence" value="ECO:0007669"/>
    <property type="project" value="UniProtKB-SubCell"/>
</dbReference>
<comment type="subcellular location">
    <subcellularLocation>
        <location evidence="1">Cytoplasm</location>
    </subcellularLocation>
</comment>